<feature type="compositionally biased region" description="Basic and acidic residues" evidence="3">
    <location>
        <begin position="297"/>
        <end position="309"/>
    </location>
</feature>
<feature type="region of interest" description="Disordered" evidence="3">
    <location>
        <begin position="287"/>
        <end position="309"/>
    </location>
</feature>
<feature type="coiled-coil region" evidence="2">
    <location>
        <begin position="111"/>
        <end position="213"/>
    </location>
</feature>
<dbReference type="PANTHER" id="PTHR24200:SF15">
    <property type="entry name" value="MICROTUBULE-ASSOCIATED TUMOR SUPPRESSOR CANDIDATE 2-LIKE ISOFORM X1"/>
    <property type="match status" value="1"/>
</dbReference>
<dbReference type="GeneTree" id="ENSGT00950000183026"/>
<evidence type="ECO:0000256" key="1">
    <source>
        <dbReference type="ARBA" id="ARBA00023054"/>
    </source>
</evidence>
<feature type="coiled-coil region" evidence="2">
    <location>
        <begin position="56"/>
        <end position="83"/>
    </location>
</feature>
<feature type="compositionally biased region" description="Polar residues" evidence="3">
    <location>
        <begin position="287"/>
        <end position="296"/>
    </location>
</feature>
<dbReference type="Proteomes" id="UP000694558">
    <property type="component" value="Chromosome 4"/>
</dbReference>
<reference evidence="4" key="1">
    <citation type="submission" date="2023-05" db="EMBL/GenBank/DDBJ databases">
        <title>High-quality long-read genome of Scophthalmus maximus.</title>
        <authorList>
            <person name="Lien S."/>
            <person name="Martinez P."/>
        </authorList>
    </citation>
    <scope>NUCLEOTIDE SEQUENCE [LARGE SCALE GENOMIC DNA]</scope>
</reference>
<organism evidence="4 5">
    <name type="scientific">Scophthalmus maximus</name>
    <name type="common">Turbot</name>
    <name type="synonym">Psetta maxima</name>
    <dbReference type="NCBI Taxonomy" id="52904"/>
    <lineage>
        <taxon>Eukaryota</taxon>
        <taxon>Metazoa</taxon>
        <taxon>Chordata</taxon>
        <taxon>Craniata</taxon>
        <taxon>Vertebrata</taxon>
        <taxon>Euteleostomi</taxon>
        <taxon>Actinopterygii</taxon>
        <taxon>Neopterygii</taxon>
        <taxon>Teleostei</taxon>
        <taxon>Neoteleostei</taxon>
        <taxon>Acanthomorphata</taxon>
        <taxon>Carangaria</taxon>
        <taxon>Pleuronectiformes</taxon>
        <taxon>Pleuronectoidei</taxon>
        <taxon>Scophthalmidae</taxon>
        <taxon>Scophthalmus</taxon>
    </lineage>
</organism>
<name>A0A8D3A981_SCOMX</name>
<dbReference type="GO" id="GO:0008017">
    <property type="term" value="F:microtubule binding"/>
    <property type="evidence" value="ECO:0007669"/>
    <property type="project" value="TreeGrafter"/>
</dbReference>
<accession>A0A8D3A981</accession>
<evidence type="ECO:0008006" key="6">
    <source>
        <dbReference type="Google" id="ProtNLM"/>
    </source>
</evidence>
<dbReference type="PANTHER" id="PTHR24200">
    <property type="entry name" value="TOUCAN, ISOFORM A"/>
    <property type="match status" value="1"/>
</dbReference>
<sequence>MQKIREEMASNSVRWERLQREKTALEVAFERELQELQLQQEAELAAVEEGLRKCHSAEAEHLKAEFRSEMEEFRTQQQELVEEMTVNHQAAIQELRDMHNITMATLHEEHARTMRDLRKAHEQQKLLLEEEFEKHRLSLQDQVDTLTFQNQSLRDKARRFEEALRRSTDEHIVDALAPYQHIEKDLKSLKEIVEMKNQQIHQQDKKISDLEKVVCSNKHITSTPLHKNTHTHTCGQCASSVKYCVVVVTFEQAQKNVFLEEKVQVLQQQNEDLKTRIDMNLALSRQLSSENSNLQESVEKESTEKKRLSRNNEELLWRLQTSPLMSPASSPLHRSFSTSPVPSSPFFSSSPVAGCESPTHCHGCPQQVQYSSPSHRATTNQNLSPGPATPTHRAASNQNYSPGPATPTHRASANRCNLAAR</sequence>
<dbReference type="GO" id="GO:0005634">
    <property type="term" value="C:nucleus"/>
    <property type="evidence" value="ECO:0007669"/>
    <property type="project" value="TreeGrafter"/>
</dbReference>
<reference evidence="4" key="2">
    <citation type="submission" date="2025-08" db="UniProtKB">
        <authorList>
            <consortium name="Ensembl"/>
        </authorList>
    </citation>
    <scope>IDENTIFICATION</scope>
</reference>
<feature type="region of interest" description="Disordered" evidence="3">
    <location>
        <begin position="366"/>
        <end position="421"/>
    </location>
</feature>
<dbReference type="Ensembl" id="ENSSMAT00000014773.2">
    <property type="protein sequence ID" value="ENSSMAP00000014583.2"/>
    <property type="gene ID" value="ENSSMAG00000008935.2"/>
</dbReference>
<dbReference type="GO" id="GO:0005737">
    <property type="term" value="C:cytoplasm"/>
    <property type="evidence" value="ECO:0007669"/>
    <property type="project" value="TreeGrafter"/>
</dbReference>
<evidence type="ECO:0000313" key="4">
    <source>
        <dbReference type="Ensembl" id="ENSSMAP00000014583.2"/>
    </source>
</evidence>
<evidence type="ECO:0000313" key="5">
    <source>
        <dbReference type="Proteomes" id="UP000694558"/>
    </source>
</evidence>
<feature type="compositionally biased region" description="Polar residues" evidence="3">
    <location>
        <begin position="366"/>
        <end position="384"/>
    </location>
</feature>
<feature type="region of interest" description="Disordered" evidence="3">
    <location>
        <begin position="326"/>
        <end position="352"/>
    </location>
</feature>
<dbReference type="InterPro" id="IPR051293">
    <property type="entry name" value="MTUS1/CCDC69"/>
</dbReference>
<evidence type="ECO:0000256" key="2">
    <source>
        <dbReference type="SAM" id="Coils"/>
    </source>
</evidence>
<evidence type="ECO:0000256" key="3">
    <source>
        <dbReference type="SAM" id="MobiDB-lite"/>
    </source>
</evidence>
<keyword evidence="1 2" id="KW-0175">Coiled coil</keyword>
<dbReference type="AlphaFoldDB" id="A0A8D3A981"/>
<feature type="compositionally biased region" description="Low complexity" evidence="3">
    <location>
        <begin position="335"/>
        <end position="352"/>
    </location>
</feature>
<proteinExistence type="predicted"/>
<protein>
    <recommendedName>
        <fullName evidence="6">Microtubule-associated tumor suppressor candidate 2-like</fullName>
    </recommendedName>
</protein>